<gene>
    <name evidence="1" type="ORF">DILT_LOCUS4601</name>
</gene>
<evidence type="ECO:0000313" key="2">
    <source>
        <dbReference type="Proteomes" id="UP000281553"/>
    </source>
</evidence>
<name>A0A3P7L5A9_DIBLA</name>
<protein>
    <submittedName>
        <fullName evidence="1">Uncharacterized protein</fullName>
    </submittedName>
</protein>
<evidence type="ECO:0000313" key="1">
    <source>
        <dbReference type="EMBL" id="VDN08770.1"/>
    </source>
</evidence>
<accession>A0A3P7L5A9</accession>
<organism evidence="1 2">
    <name type="scientific">Dibothriocephalus latus</name>
    <name type="common">Fish tapeworm</name>
    <name type="synonym">Diphyllobothrium latum</name>
    <dbReference type="NCBI Taxonomy" id="60516"/>
    <lineage>
        <taxon>Eukaryota</taxon>
        <taxon>Metazoa</taxon>
        <taxon>Spiralia</taxon>
        <taxon>Lophotrochozoa</taxon>
        <taxon>Platyhelminthes</taxon>
        <taxon>Cestoda</taxon>
        <taxon>Eucestoda</taxon>
        <taxon>Diphyllobothriidea</taxon>
        <taxon>Diphyllobothriidae</taxon>
        <taxon>Dibothriocephalus</taxon>
    </lineage>
</organism>
<dbReference type="Proteomes" id="UP000281553">
    <property type="component" value="Unassembled WGS sequence"/>
</dbReference>
<proteinExistence type="predicted"/>
<keyword evidence="2" id="KW-1185">Reference proteome</keyword>
<dbReference type="EMBL" id="UYRU01045763">
    <property type="protein sequence ID" value="VDN08770.1"/>
    <property type="molecule type" value="Genomic_DNA"/>
</dbReference>
<dbReference type="AlphaFoldDB" id="A0A3P7L5A9"/>
<reference evidence="1 2" key="1">
    <citation type="submission" date="2018-11" db="EMBL/GenBank/DDBJ databases">
        <authorList>
            <consortium name="Pathogen Informatics"/>
        </authorList>
    </citation>
    <scope>NUCLEOTIDE SEQUENCE [LARGE SCALE GENOMIC DNA]</scope>
</reference>
<sequence length="58" mass="6596">MEVLLNEQVVDILPHIPHEDLTLPKVLEYFSSCSVQEHDQEALCALKEPSPKLELKPT</sequence>